<feature type="region of interest" description="Disordered" evidence="3">
    <location>
        <begin position="376"/>
        <end position="405"/>
    </location>
</feature>
<dbReference type="GO" id="GO:0004497">
    <property type="term" value="F:monooxygenase activity"/>
    <property type="evidence" value="ECO:0007669"/>
    <property type="project" value="UniProtKB-KW"/>
</dbReference>
<dbReference type="InterPro" id="IPR002938">
    <property type="entry name" value="FAD-bd"/>
</dbReference>
<dbReference type="NCBIfam" id="NF005720">
    <property type="entry name" value="PRK07538.1"/>
    <property type="match status" value="1"/>
</dbReference>
<evidence type="ECO:0000256" key="1">
    <source>
        <dbReference type="ARBA" id="ARBA00023002"/>
    </source>
</evidence>
<dbReference type="Pfam" id="PF01494">
    <property type="entry name" value="FAD_binding_3"/>
    <property type="match status" value="1"/>
</dbReference>
<proteinExistence type="predicted"/>
<feature type="compositionally biased region" description="Low complexity" evidence="3">
    <location>
        <begin position="376"/>
        <end position="392"/>
    </location>
</feature>
<sequence length="405" mass="42703">MIDVLVAGAGIGGLTAALSLHAAGIGVRVVDPVDELRPVGVGVDLLPYAVGELTQLGLGGGLAATAVAPEAAVHFDRHGERVGGEPCGLALGHPWPRYSLHRGALQLMLLDAVRDRLGDHAVRTGTAFVRLAEREGAGLRVILRDMERGREYGVGVRALVGADGLHSAVRATLHPGEGPPLWSGVRMWRGITEWLPVLGGQTIAMAADDTAKFVVHPVSRQARERGRALLSWVAEVRFPPAHHQAVAGPADWNRSGRLSDVLPHFAGWRMADLDVPALIAGTRQILECPMVDRDPLARWGRGPVTLLGDAAHPMCPSYPVGSESGSQAVLDARALGQCLAYAGADREAGLRHYEDVRGEAANAVVLAARSGPWALGRSLPRPSGRRGAPGSAERGLRPPMPDGRP</sequence>
<name>A0A7T4PFI7_9ACTN</name>
<dbReference type="SUPFAM" id="SSF54373">
    <property type="entry name" value="FAD-linked reductases, C-terminal domain"/>
    <property type="match status" value="1"/>
</dbReference>
<dbReference type="Proteomes" id="UP000596130">
    <property type="component" value="Chromosome"/>
</dbReference>
<dbReference type="InterPro" id="IPR036188">
    <property type="entry name" value="FAD/NAD-bd_sf"/>
</dbReference>
<keyword evidence="2 5" id="KW-0503">Monooxygenase</keyword>
<evidence type="ECO:0000313" key="6">
    <source>
        <dbReference type="Proteomes" id="UP000596130"/>
    </source>
</evidence>
<accession>A0A7T4PFI7</accession>
<dbReference type="PANTHER" id="PTHR13789:SF268">
    <property type="entry name" value="5-METHYLPHENAZINE-1-CARBOXYLATE 1-MONOOXYGENASE"/>
    <property type="match status" value="1"/>
</dbReference>
<dbReference type="PRINTS" id="PR00420">
    <property type="entry name" value="RNGMNOXGNASE"/>
</dbReference>
<dbReference type="GO" id="GO:0071949">
    <property type="term" value="F:FAD binding"/>
    <property type="evidence" value="ECO:0007669"/>
    <property type="project" value="InterPro"/>
</dbReference>
<dbReference type="AlphaFoldDB" id="A0A7T4PFI7"/>
<reference evidence="5 6" key="1">
    <citation type="submission" date="2020-12" db="EMBL/GenBank/DDBJ databases">
        <title>Identification and biosynthesis of polyene macrolides produced by Streptomyces alfalfae Men-myco-93-63.</title>
        <authorList>
            <person name="Liu D."/>
            <person name="Li Y."/>
            <person name="Liu L."/>
            <person name="Han X."/>
            <person name="Shen F."/>
        </authorList>
    </citation>
    <scope>NUCLEOTIDE SEQUENCE [LARGE SCALE GENOMIC DNA]</scope>
    <source>
        <strain evidence="5 6">Men-myco-93-63</strain>
    </source>
</reference>
<dbReference type="PANTHER" id="PTHR13789">
    <property type="entry name" value="MONOOXYGENASE"/>
    <property type="match status" value="1"/>
</dbReference>
<dbReference type="EMBL" id="CP065959">
    <property type="protein sequence ID" value="QQC89326.1"/>
    <property type="molecule type" value="Genomic_DNA"/>
</dbReference>
<feature type="domain" description="FAD-binding" evidence="4">
    <location>
        <begin position="2"/>
        <end position="365"/>
    </location>
</feature>
<dbReference type="RefSeq" id="WP_198502621.1">
    <property type="nucleotide sequence ID" value="NZ_CP065959.1"/>
</dbReference>
<evidence type="ECO:0000256" key="2">
    <source>
        <dbReference type="ARBA" id="ARBA00023033"/>
    </source>
</evidence>
<evidence type="ECO:0000256" key="3">
    <source>
        <dbReference type="SAM" id="MobiDB-lite"/>
    </source>
</evidence>
<evidence type="ECO:0000313" key="5">
    <source>
        <dbReference type="EMBL" id="QQC89326.1"/>
    </source>
</evidence>
<keyword evidence="1" id="KW-0560">Oxidoreductase</keyword>
<evidence type="ECO:0000259" key="4">
    <source>
        <dbReference type="Pfam" id="PF01494"/>
    </source>
</evidence>
<dbReference type="Gene3D" id="3.50.50.60">
    <property type="entry name" value="FAD/NAD(P)-binding domain"/>
    <property type="match status" value="1"/>
</dbReference>
<protein>
    <submittedName>
        <fullName evidence="5">FAD-dependent monooxygenase</fullName>
    </submittedName>
</protein>
<dbReference type="InterPro" id="IPR050493">
    <property type="entry name" value="FAD-dep_Monooxygenase_BioMet"/>
</dbReference>
<gene>
    <name evidence="5" type="ORF">I8755_13520</name>
</gene>
<dbReference type="SUPFAM" id="SSF51905">
    <property type="entry name" value="FAD/NAD(P)-binding domain"/>
    <property type="match status" value="1"/>
</dbReference>
<dbReference type="Gene3D" id="3.30.9.30">
    <property type="match status" value="1"/>
</dbReference>
<organism evidence="5 6">
    <name type="scientific">Streptomyces alfalfae</name>
    <dbReference type="NCBI Taxonomy" id="1642299"/>
    <lineage>
        <taxon>Bacteria</taxon>
        <taxon>Bacillati</taxon>
        <taxon>Actinomycetota</taxon>
        <taxon>Actinomycetes</taxon>
        <taxon>Kitasatosporales</taxon>
        <taxon>Streptomycetaceae</taxon>
        <taxon>Streptomyces</taxon>
    </lineage>
</organism>